<organism evidence="2 3">
    <name type="scientific">Methylotuvimicrobium buryatense</name>
    <name type="common">Methylomicrobium buryatense</name>
    <dbReference type="NCBI Taxonomy" id="95641"/>
    <lineage>
        <taxon>Bacteria</taxon>
        <taxon>Pseudomonadati</taxon>
        <taxon>Pseudomonadota</taxon>
        <taxon>Gammaproteobacteria</taxon>
        <taxon>Methylococcales</taxon>
        <taxon>Methylococcaceae</taxon>
        <taxon>Methylotuvimicrobium</taxon>
    </lineage>
</organism>
<dbReference type="NCBIfam" id="TIGR00004">
    <property type="entry name" value="Rid family detoxifying hydrolase"/>
    <property type="match status" value="1"/>
</dbReference>
<dbReference type="PROSITE" id="PS01094">
    <property type="entry name" value="UPF0076"/>
    <property type="match status" value="1"/>
</dbReference>
<dbReference type="CDD" id="cd00448">
    <property type="entry name" value="YjgF_YER057c_UK114_family"/>
    <property type="match status" value="1"/>
</dbReference>
<dbReference type="InterPro" id="IPR019897">
    <property type="entry name" value="RidA_CS"/>
</dbReference>
<gene>
    <name evidence="2" type="ORF">EQU24_18905</name>
</gene>
<dbReference type="Proteomes" id="UP000305881">
    <property type="component" value="Chromosome"/>
</dbReference>
<accession>A0A4P9URG1</accession>
<dbReference type="STRING" id="675511.GCA_000341735_03661"/>
<dbReference type="PANTHER" id="PTHR11803:SF39">
    <property type="entry name" value="2-IMINOBUTANOATE_2-IMINOPROPANOATE DEAMINASE"/>
    <property type="match status" value="1"/>
</dbReference>
<dbReference type="Pfam" id="PF01042">
    <property type="entry name" value="Ribonuc_L-PSP"/>
    <property type="match status" value="1"/>
</dbReference>
<dbReference type="SUPFAM" id="SSF55298">
    <property type="entry name" value="YjgF-like"/>
    <property type="match status" value="1"/>
</dbReference>
<evidence type="ECO:0000256" key="1">
    <source>
        <dbReference type="ARBA" id="ARBA00010552"/>
    </source>
</evidence>
<dbReference type="InterPro" id="IPR006056">
    <property type="entry name" value="RidA"/>
</dbReference>
<dbReference type="OrthoDB" id="9803101at2"/>
<evidence type="ECO:0000313" key="3">
    <source>
        <dbReference type="Proteomes" id="UP000305881"/>
    </source>
</evidence>
<sequence>MNKKIIHTQDAPQAIGTYSQAVKVDNTVYLSGQIPLNPKTMDVVSEDIRNQITQVFHNLKAVALAAGGDLTDIVKLNVYLTDLSNFPIVNEVMGEFISEPYPARAAIGVAALPKGVGVEIDAVMHLRNELYPA</sequence>
<dbReference type="KEGG" id="mbur:EQU24_18905"/>
<keyword evidence="3" id="KW-1185">Reference proteome</keyword>
<dbReference type="PANTHER" id="PTHR11803">
    <property type="entry name" value="2-IMINOBUTANOATE/2-IMINOPROPANOATE DEAMINASE RIDA"/>
    <property type="match status" value="1"/>
</dbReference>
<evidence type="ECO:0000313" key="2">
    <source>
        <dbReference type="EMBL" id="QCW84074.1"/>
    </source>
</evidence>
<dbReference type="FunFam" id="3.30.1330.40:FF:000001">
    <property type="entry name" value="L-PSP family endoribonuclease"/>
    <property type="match status" value="1"/>
</dbReference>
<name>A0A4P9URG1_METBY</name>
<comment type="similarity">
    <text evidence="1">Belongs to the RutC family.</text>
</comment>
<protein>
    <submittedName>
        <fullName evidence="2">RidA family protein</fullName>
    </submittedName>
</protein>
<dbReference type="InterPro" id="IPR035959">
    <property type="entry name" value="RutC-like_sf"/>
</dbReference>
<dbReference type="RefSeq" id="WP_017842067.1">
    <property type="nucleotide sequence ID" value="NZ_CP035467.1"/>
</dbReference>
<dbReference type="AlphaFoldDB" id="A0A4P9URG1"/>
<dbReference type="InterPro" id="IPR006175">
    <property type="entry name" value="YjgF/YER057c/UK114"/>
</dbReference>
<dbReference type="GO" id="GO:0019239">
    <property type="term" value="F:deaminase activity"/>
    <property type="evidence" value="ECO:0007669"/>
    <property type="project" value="TreeGrafter"/>
</dbReference>
<dbReference type="EMBL" id="CP035467">
    <property type="protein sequence ID" value="QCW84074.1"/>
    <property type="molecule type" value="Genomic_DNA"/>
</dbReference>
<dbReference type="GO" id="GO:0005829">
    <property type="term" value="C:cytosol"/>
    <property type="evidence" value="ECO:0007669"/>
    <property type="project" value="TreeGrafter"/>
</dbReference>
<dbReference type="Gene3D" id="3.30.1330.40">
    <property type="entry name" value="RutC-like"/>
    <property type="match status" value="1"/>
</dbReference>
<reference evidence="3" key="1">
    <citation type="journal article" date="2019" name="J. Bacteriol.">
        <title>A Mutagenic Screen Identifies a TonB-Dependent Receptor Required for the Lanthanide Metal Switch in the Type I Methanotroph 'Methylotuvimicrobium buryatense' 5GB1C.</title>
        <authorList>
            <person name="Groom J.D."/>
            <person name="Ford S.M."/>
            <person name="Pesesky M.W."/>
            <person name="Lidstrom M.E."/>
        </authorList>
    </citation>
    <scope>NUCLEOTIDE SEQUENCE [LARGE SCALE GENOMIC DNA]</scope>
    <source>
        <strain evidence="3">5GB1C</strain>
    </source>
</reference>
<proteinExistence type="inferred from homology"/>